<reference evidence="1 2" key="1">
    <citation type="journal article" date="2014" name="Genome Announc.">
        <title>Draft Genome Sequence of the Haloacid-Degrading Burkholderia caribensis Strain MBA4.</title>
        <authorList>
            <person name="Pan Y."/>
            <person name="Kong K.F."/>
            <person name="Tsang J.S."/>
        </authorList>
    </citation>
    <scope>NUCLEOTIDE SEQUENCE [LARGE SCALE GENOMIC DNA]</scope>
    <source>
        <strain evidence="1 2">MBA4</strain>
    </source>
</reference>
<sequence length="46" mass="5099">MFFLASAMRYLASGVAPVRGGTYFSLPPQRKVGKRKRLTPPTFLLA</sequence>
<gene>
    <name evidence="1" type="ORF">K788_0009097</name>
</gene>
<dbReference type="KEGG" id="bcai:K788_0009097"/>
<dbReference type="AlphaFoldDB" id="A0A0N7JTN7"/>
<proteinExistence type="predicted"/>
<accession>A0A0N7JTN7</accession>
<protein>
    <submittedName>
        <fullName evidence="1">Uncharacterized protein</fullName>
    </submittedName>
</protein>
<name>A0A0N7JTN7_9BURK</name>
<organism evidence="1 2">
    <name type="scientific">Paraburkholderia caribensis MBA4</name>
    <dbReference type="NCBI Taxonomy" id="1323664"/>
    <lineage>
        <taxon>Bacteria</taxon>
        <taxon>Pseudomonadati</taxon>
        <taxon>Pseudomonadota</taxon>
        <taxon>Betaproteobacteria</taxon>
        <taxon>Burkholderiales</taxon>
        <taxon>Burkholderiaceae</taxon>
        <taxon>Paraburkholderia</taxon>
    </lineage>
</organism>
<evidence type="ECO:0000313" key="2">
    <source>
        <dbReference type="Proteomes" id="UP000019146"/>
    </source>
</evidence>
<dbReference type="Proteomes" id="UP000019146">
    <property type="component" value="Chromosome 1"/>
</dbReference>
<dbReference type="EMBL" id="CP012746">
    <property type="protein sequence ID" value="ALL64125.1"/>
    <property type="molecule type" value="Genomic_DNA"/>
</dbReference>
<evidence type="ECO:0000313" key="1">
    <source>
        <dbReference type="EMBL" id="ALL64125.1"/>
    </source>
</evidence>